<sequence>MEFFSSREIEASSNDDSNGNLLRFKCDSKKWKLTLYQNHPSTHSPSSSRGISALLVEQRGGGSSPYNQIHLPCTFTVNGQEASQPSLFNSISSARVPKDIGYLHLSNPNTKKWMVLRPTNCHVGDILGMTCFKVVSRILIGNKNMENFL</sequence>
<accession>A0A660KTX3</accession>
<organism evidence="1 2">
    <name type="scientific">Carpinus fangiana</name>
    <dbReference type="NCBI Taxonomy" id="176857"/>
    <lineage>
        <taxon>Eukaryota</taxon>
        <taxon>Viridiplantae</taxon>
        <taxon>Streptophyta</taxon>
        <taxon>Embryophyta</taxon>
        <taxon>Tracheophyta</taxon>
        <taxon>Spermatophyta</taxon>
        <taxon>Magnoliopsida</taxon>
        <taxon>eudicotyledons</taxon>
        <taxon>Gunneridae</taxon>
        <taxon>Pentapetalae</taxon>
        <taxon>rosids</taxon>
        <taxon>fabids</taxon>
        <taxon>Fagales</taxon>
        <taxon>Betulaceae</taxon>
        <taxon>Carpinus</taxon>
    </lineage>
</organism>
<dbReference type="Proteomes" id="UP000327013">
    <property type="component" value="Chromosome 4"/>
</dbReference>
<dbReference type="AlphaFoldDB" id="A0A660KTX3"/>
<proteinExistence type="predicted"/>
<reference evidence="1 2" key="1">
    <citation type="submission" date="2019-06" db="EMBL/GenBank/DDBJ databases">
        <title>A chromosomal-level reference genome of Carpinus fangiana (Coryloideae, Betulaceae).</title>
        <authorList>
            <person name="Yang X."/>
            <person name="Wang Z."/>
            <person name="Zhang L."/>
            <person name="Hao G."/>
            <person name="Liu J."/>
            <person name="Yang Y."/>
        </authorList>
    </citation>
    <scope>NUCLEOTIDE SEQUENCE [LARGE SCALE GENOMIC DNA]</scope>
    <source>
        <strain evidence="1">Cfa_2016G</strain>
        <tissue evidence="1">Leaf</tissue>
    </source>
</reference>
<evidence type="ECO:0000313" key="2">
    <source>
        <dbReference type="Proteomes" id="UP000327013"/>
    </source>
</evidence>
<gene>
    <name evidence="1" type="ORF">FH972_011278</name>
</gene>
<dbReference type="EMBL" id="CM017324">
    <property type="protein sequence ID" value="KAE8038805.1"/>
    <property type="molecule type" value="Genomic_DNA"/>
</dbReference>
<name>A0A660KTX3_9ROSI</name>
<protein>
    <submittedName>
        <fullName evidence="1">Uncharacterized protein</fullName>
    </submittedName>
</protein>
<evidence type="ECO:0000313" key="1">
    <source>
        <dbReference type="EMBL" id="KAE8038805.1"/>
    </source>
</evidence>
<keyword evidence="2" id="KW-1185">Reference proteome</keyword>